<proteinExistence type="predicted"/>
<evidence type="ECO:0000256" key="1">
    <source>
        <dbReference type="ARBA" id="ARBA00001936"/>
    </source>
</evidence>
<evidence type="ECO:0000256" key="4">
    <source>
        <dbReference type="ARBA" id="ARBA00022801"/>
    </source>
</evidence>
<keyword evidence="4" id="KW-0378">Hydrolase</keyword>
<keyword evidence="6" id="KW-0464">Manganese</keyword>
<accession>A0A6V8N8D1</accession>
<comment type="cofactor">
    <cofactor evidence="1">
        <name>Mn(2+)</name>
        <dbReference type="ChEBI" id="CHEBI:29035"/>
    </cofactor>
</comment>
<reference evidence="9" key="1">
    <citation type="submission" date="2020-06" db="EMBL/GenBank/DDBJ databases">
        <title>Draft genomic sequecing of Geomonas sp. Red745.</title>
        <authorList>
            <person name="Itoh H."/>
            <person name="Xu Z.X."/>
            <person name="Ushijima N."/>
            <person name="Masuda Y."/>
            <person name="Shiratori Y."/>
            <person name="Senoo K."/>
        </authorList>
    </citation>
    <scope>NUCLEOTIDE SEQUENCE [LARGE SCALE GENOMIC DNA]</scope>
    <source>
        <strain evidence="9">Red745</strain>
    </source>
</reference>
<gene>
    <name evidence="8" type="ORF">GMLC_23400</name>
</gene>
<dbReference type="RefSeq" id="WP_183361499.1">
    <property type="nucleotide sequence ID" value="NZ_BLXZ01000004.1"/>
</dbReference>
<comment type="caution">
    <text evidence="8">The sequence shown here is derived from an EMBL/GenBank/DDBJ whole genome shotgun (WGS) entry which is preliminary data.</text>
</comment>
<evidence type="ECO:0000256" key="3">
    <source>
        <dbReference type="ARBA" id="ARBA00022723"/>
    </source>
</evidence>
<keyword evidence="3" id="KW-0479">Metal-binding</keyword>
<dbReference type="CDD" id="cd03426">
    <property type="entry name" value="NUDIX_CoAse_Nudt7"/>
    <property type="match status" value="1"/>
</dbReference>
<protein>
    <submittedName>
        <fullName evidence="8">Coenzyme A pyrophosphatase</fullName>
    </submittedName>
</protein>
<dbReference type="InterPro" id="IPR000086">
    <property type="entry name" value="NUDIX_hydrolase_dom"/>
</dbReference>
<organism evidence="8 9">
    <name type="scientific">Geomonas limicola</name>
    <dbReference type="NCBI Taxonomy" id="2740186"/>
    <lineage>
        <taxon>Bacteria</taxon>
        <taxon>Pseudomonadati</taxon>
        <taxon>Thermodesulfobacteriota</taxon>
        <taxon>Desulfuromonadia</taxon>
        <taxon>Geobacterales</taxon>
        <taxon>Geobacteraceae</taxon>
        <taxon>Geomonas</taxon>
    </lineage>
</organism>
<dbReference type="EMBL" id="BLXZ01000004">
    <property type="protein sequence ID" value="GFO68761.1"/>
    <property type="molecule type" value="Genomic_DNA"/>
</dbReference>
<evidence type="ECO:0000256" key="2">
    <source>
        <dbReference type="ARBA" id="ARBA00001946"/>
    </source>
</evidence>
<dbReference type="Pfam" id="PF00293">
    <property type="entry name" value="NUDIX"/>
    <property type="match status" value="1"/>
</dbReference>
<keyword evidence="5" id="KW-0460">Magnesium</keyword>
<evidence type="ECO:0000259" key="7">
    <source>
        <dbReference type="PROSITE" id="PS51462"/>
    </source>
</evidence>
<evidence type="ECO:0000256" key="5">
    <source>
        <dbReference type="ARBA" id="ARBA00022842"/>
    </source>
</evidence>
<dbReference type="AlphaFoldDB" id="A0A6V8N8D1"/>
<sequence>MESGPVPAAVLVPLFLKADEIHILFTKRTSHLAHHSGEISFPGGRGEPEDVNSAATALRETWEEIGIRPEHVEVLGELDDVRSLHNYRVTPVVGIFPAGYQLTVNDAEIERIIEVPLSHFGKPGVYRTEDWQWQGQRRAMHFYMHGSDEIWGLTARILKQFLDVLHGKDDAQEEECTKPADFSYPPND</sequence>
<feature type="domain" description="Nudix hydrolase" evidence="7">
    <location>
        <begin position="5"/>
        <end position="159"/>
    </location>
</feature>
<evidence type="ECO:0000313" key="8">
    <source>
        <dbReference type="EMBL" id="GFO68761.1"/>
    </source>
</evidence>
<dbReference type="Proteomes" id="UP000587586">
    <property type="component" value="Unassembled WGS sequence"/>
</dbReference>
<name>A0A6V8N8D1_9BACT</name>
<evidence type="ECO:0000256" key="6">
    <source>
        <dbReference type="ARBA" id="ARBA00023211"/>
    </source>
</evidence>
<evidence type="ECO:0000313" key="9">
    <source>
        <dbReference type="Proteomes" id="UP000587586"/>
    </source>
</evidence>
<dbReference type="PANTHER" id="PTHR12992:SF11">
    <property type="entry name" value="MITOCHONDRIAL COENZYME A DIPHOSPHATASE NUDT8"/>
    <property type="match status" value="1"/>
</dbReference>
<dbReference type="GO" id="GO:0046872">
    <property type="term" value="F:metal ion binding"/>
    <property type="evidence" value="ECO:0007669"/>
    <property type="project" value="UniProtKB-KW"/>
</dbReference>
<dbReference type="InterPro" id="IPR045121">
    <property type="entry name" value="CoAse"/>
</dbReference>
<comment type="cofactor">
    <cofactor evidence="2">
        <name>Mg(2+)</name>
        <dbReference type="ChEBI" id="CHEBI:18420"/>
    </cofactor>
</comment>
<keyword evidence="9" id="KW-1185">Reference proteome</keyword>
<dbReference type="NCBIfam" id="NF007980">
    <property type="entry name" value="PRK10707.1"/>
    <property type="match status" value="1"/>
</dbReference>
<dbReference type="PANTHER" id="PTHR12992">
    <property type="entry name" value="NUDIX HYDROLASE"/>
    <property type="match status" value="1"/>
</dbReference>
<dbReference type="GO" id="GO:0010945">
    <property type="term" value="F:coenzyme A diphosphatase activity"/>
    <property type="evidence" value="ECO:0007669"/>
    <property type="project" value="InterPro"/>
</dbReference>
<dbReference type="InterPro" id="IPR015797">
    <property type="entry name" value="NUDIX_hydrolase-like_dom_sf"/>
</dbReference>
<dbReference type="Gene3D" id="3.90.79.10">
    <property type="entry name" value="Nucleoside Triphosphate Pyrophosphohydrolase"/>
    <property type="match status" value="1"/>
</dbReference>
<dbReference type="PROSITE" id="PS51462">
    <property type="entry name" value="NUDIX"/>
    <property type="match status" value="1"/>
</dbReference>
<dbReference type="SUPFAM" id="SSF55811">
    <property type="entry name" value="Nudix"/>
    <property type="match status" value="1"/>
</dbReference>